<evidence type="ECO:0000313" key="2">
    <source>
        <dbReference type="Proteomes" id="UP000530928"/>
    </source>
</evidence>
<sequence>MTGVSELMGQCVWDQHGVLVGHIVDVRLVRNKEAANPALMGLVVSTNRAPWLYGLTRERNGWFSDVLAKIVYARSIFVPWESVSEYGEGEVHIKASRKDLSRI</sequence>
<dbReference type="EMBL" id="JACDUR010000004">
    <property type="protein sequence ID" value="MBA2893154.1"/>
    <property type="molecule type" value="Genomic_DNA"/>
</dbReference>
<proteinExistence type="predicted"/>
<name>A0A7W0HRM5_9ACTN</name>
<dbReference type="Proteomes" id="UP000530928">
    <property type="component" value="Unassembled WGS sequence"/>
</dbReference>
<protein>
    <submittedName>
        <fullName evidence="1">Sporulation protein YlmC with PRC-barrel domain</fullName>
    </submittedName>
</protein>
<accession>A0A7W0HRM5</accession>
<organism evidence="1 2">
    <name type="scientific">Nonomuraea soli</name>
    <dbReference type="NCBI Taxonomy" id="1032476"/>
    <lineage>
        <taxon>Bacteria</taxon>
        <taxon>Bacillati</taxon>
        <taxon>Actinomycetota</taxon>
        <taxon>Actinomycetes</taxon>
        <taxon>Streptosporangiales</taxon>
        <taxon>Streptosporangiaceae</taxon>
        <taxon>Nonomuraea</taxon>
    </lineage>
</organism>
<gene>
    <name evidence="1" type="ORF">HNR30_004508</name>
</gene>
<keyword evidence="2" id="KW-1185">Reference proteome</keyword>
<comment type="caution">
    <text evidence="1">The sequence shown here is derived from an EMBL/GenBank/DDBJ whole genome shotgun (WGS) entry which is preliminary data.</text>
</comment>
<reference evidence="1 2" key="1">
    <citation type="submission" date="2020-07" db="EMBL/GenBank/DDBJ databases">
        <title>Genomic Encyclopedia of Type Strains, Phase IV (KMG-IV): sequencing the most valuable type-strain genomes for metagenomic binning, comparative biology and taxonomic classification.</title>
        <authorList>
            <person name="Goeker M."/>
        </authorList>
    </citation>
    <scope>NUCLEOTIDE SEQUENCE [LARGE SCALE GENOMIC DNA]</scope>
    <source>
        <strain evidence="1 2">DSM 45533</strain>
    </source>
</reference>
<evidence type="ECO:0000313" key="1">
    <source>
        <dbReference type="EMBL" id="MBA2893154.1"/>
    </source>
</evidence>
<dbReference type="RefSeq" id="WP_181611860.1">
    <property type="nucleotide sequence ID" value="NZ_BAABAM010000003.1"/>
</dbReference>
<dbReference type="AlphaFoldDB" id="A0A7W0HRM5"/>